<evidence type="ECO:0000256" key="3">
    <source>
        <dbReference type="ARBA" id="ARBA00022795"/>
    </source>
</evidence>
<dbReference type="Gene3D" id="1.20.58.300">
    <property type="entry name" value="FlgN-like"/>
    <property type="match status" value="1"/>
</dbReference>
<accession>A0ABN7Z5K3</accession>
<evidence type="ECO:0000313" key="4">
    <source>
        <dbReference type="EMBL" id="CAG9179575.1"/>
    </source>
</evidence>
<keyword evidence="5" id="KW-1185">Reference proteome</keyword>
<dbReference type="EMBL" id="CAJZAH010000004">
    <property type="protein sequence ID" value="CAG9179575.1"/>
    <property type="molecule type" value="Genomic_DNA"/>
</dbReference>
<dbReference type="InterPro" id="IPR007809">
    <property type="entry name" value="FlgN-like"/>
</dbReference>
<dbReference type="RefSeq" id="WP_222207233.1">
    <property type="nucleotide sequence ID" value="NZ_CAJZAH010000004.1"/>
</dbReference>
<evidence type="ECO:0000256" key="1">
    <source>
        <dbReference type="ARBA" id="ARBA00002397"/>
    </source>
</evidence>
<reference evidence="4 5" key="1">
    <citation type="submission" date="2021-08" db="EMBL/GenBank/DDBJ databases">
        <authorList>
            <person name="Peeters C."/>
        </authorList>
    </citation>
    <scope>NUCLEOTIDE SEQUENCE [LARGE SCALE GENOMIC DNA]</scope>
    <source>
        <strain evidence="4 5">LMG 21510</strain>
    </source>
</reference>
<evidence type="ECO:0000313" key="5">
    <source>
        <dbReference type="Proteomes" id="UP000721236"/>
    </source>
</evidence>
<proteinExistence type="inferred from homology"/>
<dbReference type="SUPFAM" id="SSF140566">
    <property type="entry name" value="FlgN-like"/>
    <property type="match status" value="1"/>
</dbReference>
<comment type="caution">
    <text evidence="4">The sequence shown here is derived from an EMBL/GenBank/DDBJ whole genome shotgun (WGS) entry which is preliminary data.</text>
</comment>
<dbReference type="InterPro" id="IPR036679">
    <property type="entry name" value="FlgN-like_sf"/>
</dbReference>
<organism evidence="4 5">
    <name type="scientific">Cupriavidus respiraculi</name>
    <dbReference type="NCBI Taxonomy" id="195930"/>
    <lineage>
        <taxon>Bacteria</taxon>
        <taxon>Pseudomonadati</taxon>
        <taxon>Pseudomonadota</taxon>
        <taxon>Betaproteobacteria</taxon>
        <taxon>Burkholderiales</taxon>
        <taxon>Burkholderiaceae</taxon>
        <taxon>Cupriavidus</taxon>
    </lineage>
</organism>
<protein>
    <recommendedName>
        <fullName evidence="6">Flagella synthesis protein FlgN</fullName>
    </recommendedName>
</protein>
<dbReference type="Pfam" id="PF05130">
    <property type="entry name" value="FlgN"/>
    <property type="match status" value="1"/>
</dbReference>
<comment type="similarity">
    <text evidence="2">Belongs to the FlgN family.</text>
</comment>
<gene>
    <name evidence="4" type="ORF">LMG21510_03824</name>
</gene>
<name>A0ABN7Z5K3_9BURK</name>
<keyword evidence="3" id="KW-1005">Bacterial flagellum biogenesis</keyword>
<dbReference type="Proteomes" id="UP000721236">
    <property type="component" value="Unassembled WGS sequence"/>
</dbReference>
<evidence type="ECO:0008006" key="6">
    <source>
        <dbReference type="Google" id="ProtNLM"/>
    </source>
</evidence>
<comment type="function">
    <text evidence="1">Required for the efficient initiation of filament assembly.</text>
</comment>
<sequence length="153" mass="16059">MTESMVQGMQRETEAVLAFAAALNEERQAIRAGDFALLNTLLERKTQLAAMIGELGATRQAQMSALGIRVGAERQLLGKGVDSAVTAAWQQLVFAARTAADANDFNGAIVNAHLEYTQDALQALRQRGGDTGTLYGRNGLAKAGPQGVSLAAG</sequence>
<evidence type="ECO:0000256" key="2">
    <source>
        <dbReference type="ARBA" id="ARBA00007703"/>
    </source>
</evidence>